<organism evidence="1 2">
    <name type="scientific">Streptococcus cuniculi</name>
    <dbReference type="NCBI Taxonomy" id="1432788"/>
    <lineage>
        <taxon>Bacteria</taxon>
        <taxon>Bacillati</taxon>
        <taxon>Bacillota</taxon>
        <taxon>Bacilli</taxon>
        <taxon>Lactobacillales</taxon>
        <taxon>Streptococcaceae</taxon>
        <taxon>Streptococcus</taxon>
    </lineage>
</organism>
<reference evidence="1 2" key="1">
    <citation type="submission" date="2019-03" db="EMBL/GenBank/DDBJ databases">
        <title>Diversity of the mouse oral microbiome.</title>
        <authorList>
            <person name="Joseph S."/>
            <person name="Aduse-Opoku J."/>
            <person name="Curtis M."/>
            <person name="Wade W."/>
            <person name="Hashim A."/>
        </authorList>
    </citation>
    <scope>NUCLEOTIDE SEQUENCE [LARGE SCALE GENOMIC DNA]</scope>
    <source>
        <strain evidence="1 2">WM131</strain>
    </source>
</reference>
<accession>A0A4Y9J891</accession>
<name>A0A4Y9J891_9STRE</name>
<gene>
    <name evidence="1" type="ORF">E4T82_09030</name>
</gene>
<evidence type="ECO:0000313" key="1">
    <source>
        <dbReference type="EMBL" id="TFU97240.1"/>
    </source>
</evidence>
<dbReference type="EMBL" id="SPPD01000014">
    <property type="protein sequence ID" value="TFU97240.1"/>
    <property type="molecule type" value="Genomic_DNA"/>
</dbReference>
<dbReference type="Proteomes" id="UP000297253">
    <property type="component" value="Unassembled WGS sequence"/>
</dbReference>
<dbReference type="AlphaFoldDB" id="A0A4Y9J891"/>
<proteinExistence type="predicted"/>
<evidence type="ECO:0000313" key="2">
    <source>
        <dbReference type="Proteomes" id="UP000297253"/>
    </source>
</evidence>
<comment type="caution">
    <text evidence="1">The sequence shown here is derived from an EMBL/GenBank/DDBJ whole genome shotgun (WGS) entry which is preliminary data.</text>
</comment>
<protein>
    <submittedName>
        <fullName evidence="1">Uncharacterized protein</fullName>
    </submittedName>
</protein>
<sequence length="76" mass="8068">MIQLNVGEMTATNLSLAGENSILTDLGSIDLQLNPKSAVHIDVDAELGSVSNTFHYQGKTAGQLNLQTATGDIRVR</sequence>
<dbReference type="RefSeq" id="WP_135182505.1">
    <property type="nucleotide sequence ID" value="NZ_JADGKZ010000014.1"/>
</dbReference>